<dbReference type="GO" id="GO:0003700">
    <property type="term" value="F:DNA-binding transcription factor activity"/>
    <property type="evidence" value="ECO:0007669"/>
    <property type="project" value="TreeGrafter"/>
</dbReference>
<evidence type="ECO:0000313" key="6">
    <source>
        <dbReference type="EMBL" id="NKY00712.1"/>
    </source>
</evidence>
<evidence type="ECO:0000256" key="3">
    <source>
        <dbReference type="ARBA" id="ARBA00023163"/>
    </source>
</evidence>
<comment type="caution">
    <text evidence="6">The sequence shown here is derived from an EMBL/GenBank/DDBJ whole genome shotgun (WGS) entry which is preliminary data.</text>
</comment>
<dbReference type="InterPro" id="IPR036271">
    <property type="entry name" value="Tet_transcr_reg_TetR-rel_C_sf"/>
</dbReference>
<reference evidence="6 7" key="1">
    <citation type="submission" date="2020-04" db="EMBL/GenBank/DDBJ databases">
        <title>MicrobeNet Type strains.</title>
        <authorList>
            <person name="Nicholson A.C."/>
        </authorList>
    </citation>
    <scope>NUCLEOTIDE SEQUENCE [LARGE SCALE GENOMIC DNA]</scope>
    <source>
        <strain evidence="6 7">ATCC BAA-14</strain>
    </source>
</reference>
<evidence type="ECO:0000256" key="1">
    <source>
        <dbReference type="ARBA" id="ARBA00023015"/>
    </source>
</evidence>
<dbReference type="GeneID" id="90157685"/>
<dbReference type="Proteomes" id="UP000563898">
    <property type="component" value="Unassembled WGS sequence"/>
</dbReference>
<dbReference type="InterPro" id="IPR001647">
    <property type="entry name" value="HTH_TetR"/>
</dbReference>
<dbReference type="Pfam" id="PF21943">
    <property type="entry name" value="TetR_C_46"/>
    <property type="match status" value="1"/>
</dbReference>
<dbReference type="RefSeq" id="WP_006369428.1">
    <property type="nucleotide sequence ID" value="NZ_CP073075.1"/>
</dbReference>
<dbReference type="PROSITE" id="PS50977">
    <property type="entry name" value="HTH_TETR_2"/>
    <property type="match status" value="1"/>
</dbReference>
<dbReference type="InterPro" id="IPR054129">
    <property type="entry name" value="DesT_TetR_C"/>
</dbReference>
<dbReference type="InterPro" id="IPR009057">
    <property type="entry name" value="Homeodomain-like_sf"/>
</dbReference>
<dbReference type="FunFam" id="1.10.10.60:FF:000141">
    <property type="entry name" value="TetR family transcriptional regulator"/>
    <property type="match status" value="1"/>
</dbReference>
<evidence type="ECO:0000313" key="7">
    <source>
        <dbReference type="Proteomes" id="UP000563898"/>
    </source>
</evidence>
<dbReference type="OMA" id="LMNFAWA"/>
<feature type="domain" description="HTH tetR-type" evidence="5">
    <location>
        <begin position="11"/>
        <end position="71"/>
    </location>
</feature>
<proteinExistence type="predicted"/>
<gene>
    <name evidence="6" type="ORF">HGA05_03915</name>
</gene>
<evidence type="ECO:0000259" key="5">
    <source>
        <dbReference type="PROSITE" id="PS50977"/>
    </source>
</evidence>
<evidence type="ECO:0000256" key="2">
    <source>
        <dbReference type="ARBA" id="ARBA00023125"/>
    </source>
</evidence>
<dbReference type="InterPro" id="IPR050109">
    <property type="entry name" value="HTH-type_TetR-like_transc_reg"/>
</dbReference>
<accession>A0A846WG03</accession>
<keyword evidence="1" id="KW-0805">Transcription regulation</keyword>
<keyword evidence="3" id="KW-0804">Transcription</keyword>
<protein>
    <submittedName>
        <fullName evidence="6">TetR/AcrR family transcriptional regulator</fullName>
    </submittedName>
</protein>
<dbReference type="Gene3D" id="1.10.357.10">
    <property type="entry name" value="Tetracycline Repressor, domain 2"/>
    <property type="match status" value="1"/>
</dbReference>
<sequence length="202" mass="22185">MVGGTKRLPRAVREQQMLDAAVSVFAENGFRDTSMDSIAAQAKISKPMLYLYYGSKEELFSACIAREGGRFIDAMSVGFDPKLRQSEQARTVVREFLRYVDENRESWRVLYRVAVGSAAFADTVSTSRRHIVDMVSDLIRRGTTVEGALDIDFELTAIALVGAGEAVADRMSEGDVDLETATDLLVGITWRGLKGVGIHTPS</sequence>
<feature type="DNA-binding region" description="H-T-H motif" evidence="4">
    <location>
        <begin position="34"/>
        <end position="53"/>
    </location>
</feature>
<name>A0A846WG03_9ACTN</name>
<dbReference type="GO" id="GO:0000976">
    <property type="term" value="F:transcription cis-regulatory region binding"/>
    <property type="evidence" value="ECO:0007669"/>
    <property type="project" value="TreeGrafter"/>
</dbReference>
<dbReference type="GO" id="GO:0045892">
    <property type="term" value="P:negative regulation of DNA-templated transcription"/>
    <property type="evidence" value="ECO:0007669"/>
    <property type="project" value="UniProtKB-ARBA"/>
</dbReference>
<dbReference type="Pfam" id="PF00440">
    <property type="entry name" value="TetR_N"/>
    <property type="match status" value="1"/>
</dbReference>
<dbReference type="SUPFAM" id="SSF48498">
    <property type="entry name" value="Tetracyclin repressor-like, C-terminal domain"/>
    <property type="match status" value="1"/>
</dbReference>
<dbReference type="SUPFAM" id="SSF46689">
    <property type="entry name" value="Homeodomain-like"/>
    <property type="match status" value="1"/>
</dbReference>
<dbReference type="PRINTS" id="PR00455">
    <property type="entry name" value="HTHTETR"/>
</dbReference>
<dbReference type="PANTHER" id="PTHR30055:SF158">
    <property type="entry name" value="POSSIBLE TRANSCRIPTIONAL REGULATORY PROTEIN (PROBABLY TETR-FAMILY)"/>
    <property type="match status" value="1"/>
</dbReference>
<evidence type="ECO:0000256" key="4">
    <source>
        <dbReference type="PROSITE-ProRule" id="PRU00335"/>
    </source>
</evidence>
<dbReference type="PANTHER" id="PTHR30055">
    <property type="entry name" value="HTH-TYPE TRANSCRIPTIONAL REGULATOR RUTR"/>
    <property type="match status" value="1"/>
</dbReference>
<keyword evidence="2 4" id="KW-0238">DNA-binding</keyword>
<organism evidence="6 7">
    <name type="scientific">Gordonia polyisoprenivorans</name>
    <dbReference type="NCBI Taxonomy" id="84595"/>
    <lineage>
        <taxon>Bacteria</taxon>
        <taxon>Bacillati</taxon>
        <taxon>Actinomycetota</taxon>
        <taxon>Actinomycetes</taxon>
        <taxon>Mycobacteriales</taxon>
        <taxon>Gordoniaceae</taxon>
        <taxon>Gordonia</taxon>
    </lineage>
</organism>
<dbReference type="AlphaFoldDB" id="A0A846WG03"/>
<dbReference type="EMBL" id="JAAXPC010000002">
    <property type="protein sequence ID" value="NKY00712.1"/>
    <property type="molecule type" value="Genomic_DNA"/>
</dbReference>